<organism evidence="11 12">
    <name type="scientific">Mesorhizobium intechi</name>
    <dbReference type="NCBI Taxonomy" id="537601"/>
    <lineage>
        <taxon>Bacteria</taxon>
        <taxon>Pseudomonadati</taxon>
        <taxon>Pseudomonadota</taxon>
        <taxon>Alphaproteobacteria</taxon>
        <taxon>Hyphomicrobiales</taxon>
        <taxon>Phyllobacteriaceae</taxon>
        <taxon>Mesorhizobium</taxon>
    </lineage>
</organism>
<evidence type="ECO:0000256" key="1">
    <source>
        <dbReference type="ARBA" id="ARBA00002056"/>
    </source>
</evidence>
<evidence type="ECO:0000313" key="12">
    <source>
        <dbReference type="Proteomes" id="UP000235507"/>
    </source>
</evidence>
<proteinExistence type="inferred from homology"/>
<protein>
    <recommendedName>
        <fullName evidence="4">Lipid-A-disaccharide synthase</fullName>
        <ecNumber evidence="3">2.4.1.182</ecNumber>
    </recommendedName>
</protein>
<evidence type="ECO:0000256" key="7">
    <source>
        <dbReference type="ARBA" id="ARBA00022676"/>
    </source>
</evidence>
<reference evidence="11" key="1">
    <citation type="submission" date="2019-07" db="EMBL/GenBank/DDBJ databases">
        <title>Mesorhizobum intechiensis sp. nov. isolated from nodules of Lotus tenuis growing in lowlands of the Flooding Pampa, Argentina.</title>
        <authorList>
            <person name="Estrella M.J."/>
            <person name="Torres Tejerizo G.A."/>
            <person name="Cumpa Velazquez L.M."/>
            <person name="Fontana F."/>
            <person name="Hansen L."/>
            <person name="Pistorio M."/>
            <person name="Sannazzaro A.I."/>
        </authorList>
    </citation>
    <scope>NUCLEOTIDE SEQUENCE</scope>
    <source>
        <strain evidence="11">BD68</strain>
    </source>
</reference>
<dbReference type="AlphaFoldDB" id="A0A8T9AM10"/>
<keyword evidence="12" id="KW-1185">Reference proteome</keyword>
<dbReference type="Pfam" id="PF02684">
    <property type="entry name" value="LpxB"/>
    <property type="match status" value="1"/>
</dbReference>
<evidence type="ECO:0000256" key="2">
    <source>
        <dbReference type="ARBA" id="ARBA00007868"/>
    </source>
</evidence>
<dbReference type="EC" id="2.4.1.182" evidence="3"/>
<dbReference type="GO" id="GO:0008915">
    <property type="term" value="F:lipid-A-disaccharide synthase activity"/>
    <property type="evidence" value="ECO:0007669"/>
    <property type="project" value="UniProtKB-EC"/>
</dbReference>
<gene>
    <name evidence="11" type="ORF">C1D09_022985</name>
</gene>
<sequence length="82" mass="8692">MVEKALKIAIVAGEESGDLLGADIVRSLRQITGREVRLVGLGGRHLGELGLVSPFDAGEIALMGFSAVLSDLPRLIRRIGQL</sequence>
<keyword evidence="8" id="KW-0808">Transferase</keyword>
<keyword evidence="5" id="KW-0444">Lipid biosynthesis</keyword>
<keyword evidence="6" id="KW-0441">Lipid A biosynthesis</keyword>
<evidence type="ECO:0000256" key="9">
    <source>
        <dbReference type="ARBA" id="ARBA00023098"/>
    </source>
</evidence>
<comment type="caution">
    <text evidence="11">The sequence shown here is derived from an EMBL/GenBank/DDBJ whole genome shotgun (WGS) entry which is preliminary data.</text>
</comment>
<dbReference type="EMBL" id="PNOT02000259">
    <property type="protein sequence ID" value="TSE05108.1"/>
    <property type="molecule type" value="Genomic_DNA"/>
</dbReference>
<evidence type="ECO:0000256" key="5">
    <source>
        <dbReference type="ARBA" id="ARBA00022516"/>
    </source>
</evidence>
<comment type="catalytic activity">
    <reaction evidence="10">
        <text>a lipid X + a UDP-2-N,3-O-bis[(3R)-3-hydroxyacyl]-alpha-D-glucosamine = a lipid A disaccharide + UDP + H(+)</text>
        <dbReference type="Rhea" id="RHEA:67828"/>
        <dbReference type="ChEBI" id="CHEBI:15378"/>
        <dbReference type="ChEBI" id="CHEBI:58223"/>
        <dbReference type="ChEBI" id="CHEBI:137748"/>
        <dbReference type="ChEBI" id="CHEBI:176338"/>
        <dbReference type="ChEBI" id="CHEBI:176343"/>
        <dbReference type="EC" id="2.4.1.182"/>
    </reaction>
</comment>
<evidence type="ECO:0000256" key="8">
    <source>
        <dbReference type="ARBA" id="ARBA00022679"/>
    </source>
</evidence>
<evidence type="ECO:0000313" key="11">
    <source>
        <dbReference type="EMBL" id="TSE05108.1"/>
    </source>
</evidence>
<comment type="similarity">
    <text evidence="2">Belongs to the LpxB family.</text>
</comment>
<dbReference type="PANTHER" id="PTHR30372">
    <property type="entry name" value="LIPID-A-DISACCHARIDE SYNTHASE"/>
    <property type="match status" value="1"/>
</dbReference>
<evidence type="ECO:0000256" key="10">
    <source>
        <dbReference type="ARBA" id="ARBA00048975"/>
    </source>
</evidence>
<evidence type="ECO:0000256" key="6">
    <source>
        <dbReference type="ARBA" id="ARBA00022556"/>
    </source>
</evidence>
<name>A0A8T9AM10_9HYPH</name>
<dbReference type="GO" id="GO:0016020">
    <property type="term" value="C:membrane"/>
    <property type="evidence" value="ECO:0007669"/>
    <property type="project" value="GOC"/>
</dbReference>
<keyword evidence="7" id="KW-0328">Glycosyltransferase</keyword>
<keyword evidence="9" id="KW-0443">Lipid metabolism</keyword>
<dbReference type="PANTHER" id="PTHR30372:SF4">
    <property type="entry name" value="LIPID-A-DISACCHARIDE SYNTHASE, MITOCHONDRIAL-RELATED"/>
    <property type="match status" value="1"/>
</dbReference>
<feature type="non-terminal residue" evidence="11">
    <location>
        <position position="82"/>
    </location>
</feature>
<comment type="function">
    <text evidence="1">Condensation of UDP-2,3-diacylglucosamine and 2,3-diacylglucosamine-1-phosphate to form lipid A disaccharide, a precursor of lipid A, a phosphorylated glycolipid that anchors the lipopolysaccharide to the outer membrane of the cell.</text>
</comment>
<dbReference type="GO" id="GO:0009245">
    <property type="term" value="P:lipid A biosynthetic process"/>
    <property type="evidence" value="ECO:0007669"/>
    <property type="project" value="UniProtKB-KW"/>
</dbReference>
<evidence type="ECO:0000256" key="4">
    <source>
        <dbReference type="ARBA" id="ARBA00020902"/>
    </source>
</evidence>
<dbReference type="Proteomes" id="UP000235507">
    <property type="component" value="Unassembled WGS sequence"/>
</dbReference>
<dbReference type="InterPro" id="IPR003835">
    <property type="entry name" value="Glyco_trans_19"/>
</dbReference>
<dbReference type="GO" id="GO:0005543">
    <property type="term" value="F:phospholipid binding"/>
    <property type="evidence" value="ECO:0007669"/>
    <property type="project" value="TreeGrafter"/>
</dbReference>
<accession>A0A8T9AM10</accession>
<evidence type="ECO:0000256" key="3">
    <source>
        <dbReference type="ARBA" id="ARBA00012687"/>
    </source>
</evidence>